<dbReference type="GeneID" id="58718813"/>
<accession>A0A099W017</accession>
<reference evidence="1 3" key="1">
    <citation type="submission" date="2014-05" db="EMBL/GenBank/DDBJ databases">
        <title>Novel Listeriaceae from food processing environments.</title>
        <authorList>
            <person name="den Bakker H.C."/>
        </authorList>
    </citation>
    <scope>NUCLEOTIDE SEQUENCE [LARGE SCALE GENOMIC DNA]</scope>
    <source>
        <strain evidence="1 3">FSL A5-0281</strain>
    </source>
</reference>
<dbReference type="EMBL" id="JNFA01000030">
    <property type="protein sequence ID" value="KGL38036.1"/>
    <property type="molecule type" value="Genomic_DNA"/>
</dbReference>
<reference evidence="2 4" key="2">
    <citation type="submission" date="2020-03" db="EMBL/GenBank/DDBJ databases">
        <title>Soil Listeria distribution.</title>
        <authorList>
            <person name="Liao J."/>
            <person name="Wiedmann M."/>
        </authorList>
    </citation>
    <scope>NUCLEOTIDE SEQUENCE [LARGE SCALE GENOMIC DNA]</scope>
    <source>
        <strain evidence="2 4">FSL L7-1427</strain>
    </source>
</reference>
<dbReference type="SUPFAM" id="SSF55331">
    <property type="entry name" value="Tautomerase/MIF"/>
    <property type="match status" value="1"/>
</dbReference>
<dbReference type="Proteomes" id="UP000029844">
    <property type="component" value="Unassembled WGS sequence"/>
</dbReference>
<dbReference type="PANTHER" id="PTHR38460">
    <property type="entry name" value="TAUTOMERASE YOLI-RELATED"/>
    <property type="match status" value="1"/>
</dbReference>
<evidence type="ECO:0000313" key="3">
    <source>
        <dbReference type="Proteomes" id="UP000029844"/>
    </source>
</evidence>
<dbReference type="EMBL" id="JAARRU010000004">
    <property type="protein sequence ID" value="MBC1566556.1"/>
    <property type="molecule type" value="Genomic_DNA"/>
</dbReference>
<dbReference type="InterPro" id="IPR014347">
    <property type="entry name" value="Tautomerase/MIF_sf"/>
</dbReference>
<dbReference type="RefSeq" id="WP_036088174.1">
    <property type="nucleotide sequence ID" value="NZ_CBCSHQ010000011.1"/>
</dbReference>
<dbReference type="AlphaFoldDB" id="A0A099W017"/>
<dbReference type="OrthoDB" id="9804765at2"/>
<dbReference type="Proteomes" id="UP000586951">
    <property type="component" value="Unassembled WGS sequence"/>
</dbReference>
<dbReference type="InterPro" id="IPR037479">
    <property type="entry name" value="Tauto_MSAD"/>
</dbReference>
<dbReference type="eggNOG" id="COG1942">
    <property type="taxonomic scope" value="Bacteria"/>
</dbReference>
<name>A0A099W017_9LIST</name>
<sequence length="136" mass="15956">MPFVRIEYMKEAHHNKNLNKISKTIQQTLINEFDVPIKDYFQVFQSHEAHEFFYDESYFLNSKRSNKLLYIYVTLAPGRSKAKKLRFYKELSTSLSTHCGIQTEDIFILLVETERENWSFGNGLAQALEGGIPIEK</sequence>
<protein>
    <submittedName>
        <fullName evidence="2">Tautomerase family protein</fullName>
    </submittedName>
</protein>
<evidence type="ECO:0000313" key="1">
    <source>
        <dbReference type="EMBL" id="KGL38036.1"/>
    </source>
</evidence>
<comment type="caution">
    <text evidence="1">The sequence shown here is derived from an EMBL/GenBank/DDBJ whole genome shotgun (WGS) entry which is preliminary data.</text>
</comment>
<dbReference type="PANTHER" id="PTHR38460:SF1">
    <property type="entry name" value="TAUTOMERASE YOLI-RELATED"/>
    <property type="match status" value="1"/>
</dbReference>
<evidence type="ECO:0000313" key="2">
    <source>
        <dbReference type="EMBL" id="MBC1566556.1"/>
    </source>
</evidence>
<dbReference type="Pfam" id="PF14552">
    <property type="entry name" value="Tautomerase_2"/>
    <property type="match status" value="1"/>
</dbReference>
<dbReference type="Gene3D" id="3.30.429.10">
    <property type="entry name" value="Macrophage Migration Inhibitory Factor"/>
    <property type="match status" value="1"/>
</dbReference>
<evidence type="ECO:0000313" key="4">
    <source>
        <dbReference type="Proteomes" id="UP000586951"/>
    </source>
</evidence>
<dbReference type="STRING" id="1552123.EP57_15890"/>
<gene>
    <name evidence="1" type="ORF">EP57_15890</name>
    <name evidence="2" type="ORF">HB907_14165</name>
</gene>
<organism evidence="1 3">
    <name type="scientific">Listeria booriae</name>
    <dbReference type="NCBI Taxonomy" id="1552123"/>
    <lineage>
        <taxon>Bacteria</taxon>
        <taxon>Bacillati</taxon>
        <taxon>Bacillota</taxon>
        <taxon>Bacilli</taxon>
        <taxon>Bacillales</taxon>
        <taxon>Listeriaceae</taxon>
        <taxon>Listeria</taxon>
    </lineage>
</organism>
<proteinExistence type="predicted"/>
<keyword evidence="3" id="KW-1185">Reference proteome</keyword>